<feature type="domain" description="Putative adhesin Stv" evidence="1">
    <location>
        <begin position="48"/>
        <end position="195"/>
    </location>
</feature>
<organism evidence="2 3">
    <name type="scientific">Neoroseomonas terrae</name>
    <dbReference type="NCBI Taxonomy" id="424799"/>
    <lineage>
        <taxon>Bacteria</taxon>
        <taxon>Pseudomonadati</taxon>
        <taxon>Pseudomonadota</taxon>
        <taxon>Alphaproteobacteria</taxon>
        <taxon>Acetobacterales</taxon>
        <taxon>Acetobacteraceae</taxon>
        <taxon>Neoroseomonas</taxon>
    </lineage>
</organism>
<keyword evidence="3" id="KW-1185">Reference proteome</keyword>
<dbReference type="Proteomes" id="UP000698752">
    <property type="component" value="Unassembled WGS sequence"/>
</dbReference>
<dbReference type="InterPro" id="IPR049002">
    <property type="entry name" value="Stv"/>
</dbReference>
<accession>A0ABS5EJV1</accession>
<dbReference type="RefSeq" id="WP_211869974.1">
    <property type="nucleotide sequence ID" value="NZ_JAAEDI010000017.1"/>
</dbReference>
<evidence type="ECO:0000259" key="1">
    <source>
        <dbReference type="Pfam" id="PF21527"/>
    </source>
</evidence>
<evidence type="ECO:0000313" key="3">
    <source>
        <dbReference type="Proteomes" id="UP000698752"/>
    </source>
</evidence>
<dbReference type="EMBL" id="JAAEDI010000017">
    <property type="protein sequence ID" value="MBR0651309.1"/>
    <property type="molecule type" value="Genomic_DNA"/>
</dbReference>
<comment type="caution">
    <text evidence="2">The sequence shown here is derived from an EMBL/GenBank/DDBJ whole genome shotgun (WGS) entry which is preliminary data.</text>
</comment>
<reference evidence="3" key="1">
    <citation type="journal article" date="2021" name="Syst. Appl. Microbiol.">
        <title>Roseomonas hellenica sp. nov., isolated from roots of wild-growing Alkanna tinctoria.</title>
        <authorList>
            <person name="Rat A."/>
            <person name="Naranjo H.D."/>
            <person name="Lebbe L."/>
            <person name="Cnockaert M."/>
            <person name="Krigas N."/>
            <person name="Grigoriadou K."/>
            <person name="Maloupa E."/>
            <person name="Willems A."/>
        </authorList>
    </citation>
    <scope>NUCLEOTIDE SEQUENCE [LARGE SCALE GENOMIC DNA]</scope>
    <source>
        <strain evidence="3">LMG 31159</strain>
    </source>
</reference>
<evidence type="ECO:0000313" key="2">
    <source>
        <dbReference type="EMBL" id="MBR0651309.1"/>
    </source>
</evidence>
<name>A0ABS5EJV1_9PROT</name>
<sequence length="215" mass="23989">MSAGQYFANWLDHALSTNRKASMKFGEGAWVVKLSEHYVIGNTKTATECWISGHGGSDSGDYLIDNDTFTVPTGCSVQFFQPHGYCLIYRTNNLRTGKPIVDNQNNDTAFGAGERCTNYILNKFEGRHNQAPEDAKAERGYTYESLQSICEEGKVVVVTIRNRWFSSHVTLQDTIKAVRKVAPSITKFNCLFCRVGDDYEDDDPAWNAGSGSWVS</sequence>
<proteinExistence type="predicted"/>
<gene>
    <name evidence="2" type="ORF">GXW78_16675</name>
</gene>
<dbReference type="Pfam" id="PF21527">
    <property type="entry name" value="Stv"/>
    <property type="match status" value="1"/>
</dbReference>
<protein>
    <recommendedName>
        <fullName evidence="1">Putative adhesin Stv domain-containing protein</fullName>
    </recommendedName>
</protein>